<protein>
    <submittedName>
        <fullName evidence="1">Uncharacterized protein</fullName>
    </submittedName>
</protein>
<sequence>MDADLVIRNALVVTASDVWPRSDIAIKGGTIIAVGSHLAVQTGVEEIDAEGAHVTPGGIDSHVHLSQWWNPGPGEPQKTIPTDGTIPNLAKFTGDTYETGSRSAIAGGTTTILSFALQFQDDESIIPVIEEYHKLAAGQSYCDYAFHVIVTNPTQRVLEEEFPVMVDKYGITSIKVYMTYAALKLSDYQILDVLYAARKSGITTMVHAENADVVEWMTGQLEKKGLFAPHYHGLSRPPLVEAEATNRVISLSELMDTPILLVHVSSELAAATVRNAQTRLLPVHAETCPHYMYLLADKMRAKGFEGAKWVCSPPLREDSADLDAIWRGLRNGTFTTVSSDHAPDSFHHPNGKQRCLGDADHPHGKFKDIPNGLPGLETRMPLLFEGVLDGKITPQKFVELTASNPAKLYGLQKKGSIAPGYDADLAIWYPKGGIPSFQLSNEMLHHRIDYTPYEGKQFRNWVRYTILRGKLVFREGQVVGDTSDGVYVKRGRSTLAGPQNVWAEWR</sequence>
<reference evidence="1" key="1">
    <citation type="submission" date="2022-08" db="EMBL/GenBank/DDBJ databases">
        <title>Genome Sequence of Lecanicillium fungicola.</title>
        <authorList>
            <person name="Buettner E."/>
        </authorList>
    </citation>
    <scope>NUCLEOTIDE SEQUENCE</scope>
    <source>
        <strain evidence="1">Babe33</strain>
    </source>
</reference>
<keyword evidence="2" id="KW-1185">Reference proteome</keyword>
<evidence type="ECO:0000313" key="1">
    <source>
        <dbReference type="EMBL" id="KAJ2979587.1"/>
    </source>
</evidence>
<accession>A0ACC1NJY1</accession>
<proteinExistence type="predicted"/>
<name>A0ACC1NJY1_9HYPO</name>
<comment type="caution">
    <text evidence="1">The sequence shown here is derived from an EMBL/GenBank/DDBJ whole genome shotgun (WGS) entry which is preliminary data.</text>
</comment>
<dbReference type="Proteomes" id="UP001143910">
    <property type="component" value="Unassembled WGS sequence"/>
</dbReference>
<evidence type="ECO:0000313" key="2">
    <source>
        <dbReference type="Proteomes" id="UP001143910"/>
    </source>
</evidence>
<dbReference type="EMBL" id="JANJQO010000270">
    <property type="protein sequence ID" value="KAJ2979587.1"/>
    <property type="molecule type" value="Genomic_DNA"/>
</dbReference>
<gene>
    <name evidence="1" type="ORF">NQ176_g3169</name>
</gene>
<organism evidence="1 2">
    <name type="scientific">Zarea fungicola</name>
    <dbReference type="NCBI Taxonomy" id="93591"/>
    <lineage>
        <taxon>Eukaryota</taxon>
        <taxon>Fungi</taxon>
        <taxon>Dikarya</taxon>
        <taxon>Ascomycota</taxon>
        <taxon>Pezizomycotina</taxon>
        <taxon>Sordariomycetes</taxon>
        <taxon>Hypocreomycetidae</taxon>
        <taxon>Hypocreales</taxon>
        <taxon>Cordycipitaceae</taxon>
        <taxon>Zarea</taxon>
    </lineage>
</organism>